<reference evidence="2" key="1">
    <citation type="submission" date="2023-01" db="EMBL/GenBank/DDBJ databases">
        <title>Sulfurovum sp. XTW-4 genome assembly.</title>
        <authorList>
            <person name="Wang J."/>
        </authorList>
    </citation>
    <scope>NUCLEOTIDE SEQUENCE</scope>
    <source>
        <strain evidence="2">XTW-4</strain>
    </source>
</reference>
<protein>
    <submittedName>
        <fullName evidence="2">DUF481 domain-containing protein</fullName>
    </submittedName>
</protein>
<dbReference type="EMBL" id="JAQIBC010000003">
    <property type="protein sequence ID" value="MDM5263923.1"/>
    <property type="molecule type" value="Genomic_DNA"/>
</dbReference>
<sequence length="263" mass="29754">MKNKKIFSVLTSLLSVVVMAGEVKVSNVASAFSNYKKLNASKVLKQSINIGFSNVTGNTETYSLNGKYTFSVTMSGYNDNPLQVMFDTSAFVTENNNVKDNEEYTANLALEQFVVEKWLVYSSVHWLRNKFRDYDNKSSIAAGVGKKLFDDGQHIFKLRAGIAYNIEEYSNDQPDENFFSFNQYLEYTNQLNKVSALYVKLGALENFENFSDDYEVLAVAGLTFAVAEDINVNLEEEIRYDNLPPIGFETTDTKTIIKVGYNF</sequence>
<comment type="caution">
    <text evidence="2">The sequence shown here is derived from an EMBL/GenBank/DDBJ whole genome shotgun (WGS) entry which is preliminary data.</text>
</comment>
<name>A0ABT7QS54_9BACT</name>
<accession>A0ABT7QS54</accession>
<feature type="chain" id="PRO_5046312998" evidence="1">
    <location>
        <begin position="21"/>
        <end position="263"/>
    </location>
</feature>
<dbReference type="RefSeq" id="WP_289401856.1">
    <property type="nucleotide sequence ID" value="NZ_JAQIBC010000003.1"/>
</dbReference>
<dbReference type="Pfam" id="PF04338">
    <property type="entry name" value="DUF481"/>
    <property type="match status" value="1"/>
</dbReference>
<evidence type="ECO:0000256" key="1">
    <source>
        <dbReference type="SAM" id="SignalP"/>
    </source>
</evidence>
<keyword evidence="1" id="KW-0732">Signal</keyword>
<keyword evidence="3" id="KW-1185">Reference proteome</keyword>
<gene>
    <name evidence="2" type="ORF">PF327_06900</name>
</gene>
<feature type="signal peptide" evidence="1">
    <location>
        <begin position="1"/>
        <end position="20"/>
    </location>
</feature>
<proteinExistence type="predicted"/>
<organism evidence="2 3">
    <name type="scientific">Sulfurovum xiamenensis</name>
    <dbReference type="NCBI Taxonomy" id="3019066"/>
    <lineage>
        <taxon>Bacteria</taxon>
        <taxon>Pseudomonadati</taxon>
        <taxon>Campylobacterota</taxon>
        <taxon>Epsilonproteobacteria</taxon>
        <taxon>Campylobacterales</taxon>
        <taxon>Sulfurovaceae</taxon>
        <taxon>Sulfurovum</taxon>
    </lineage>
</organism>
<evidence type="ECO:0000313" key="3">
    <source>
        <dbReference type="Proteomes" id="UP001169066"/>
    </source>
</evidence>
<dbReference type="Proteomes" id="UP001169066">
    <property type="component" value="Unassembled WGS sequence"/>
</dbReference>
<evidence type="ECO:0000313" key="2">
    <source>
        <dbReference type="EMBL" id="MDM5263923.1"/>
    </source>
</evidence>
<dbReference type="InterPro" id="IPR007433">
    <property type="entry name" value="DUF481"/>
</dbReference>